<evidence type="ECO:0000256" key="1">
    <source>
        <dbReference type="ARBA" id="ARBA00004141"/>
    </source>
</evidence>
<keyword evidence="4 7" id="KW-0472">Membrane</keyword>
<protein>
    <recommendedName>
        <fullName evidence="8">PHTF1/2 N-terminal domain-containing protein</fullName>
    </recommendedName>
</protein>
<evidence type="ECO:0000256" key="4">
    <source>
        <dbReference type="ARBA" id="ARBA00023136"/>
    </source>
</evidence>
<keyword evidence="10" id="KW-1185">Reference proteome</keyword>
<accession>A0A6H5GKM5</accession>
<dbReference type="GO" id="GO:0005783">
    <property type="term" value="C:endoplasmic reticulum"/>
    <property type="evidence" value="ECO:0007669"/>
    <property type="project" value="InterPro"/>
</dbReference>
<reference evidence="9 10" key="1">
    <citation type="submission" date="2020-02" db="EMBL/GenBank/DDBJ databases">
        <authorList>
            <person name="Ferguson B K."/>
        </authorList>
    </citation>
    <scope>NUCLEOTIDE SEQUENCE [LARGE SCALE GENOMIC DNA]</scope>
</reference>
<dbReference type="Pfam" id="PF12129">
    <property type="entry name" value="PHTF1-2_N"/>
    <property type="match status" value="1"/>
</dbReference>
<dbReference type="EMBL" id="CADCXU010013534">
    <property type="protein sequence ID" value="CAB0003609.1"/>
    <property type="molecule type" value="Genomic_DNA"/>
</dbReference>
<organism evidence="9 10">
    <name type="scientific">Nesidiocoris tenuis</name>
    <dbReference type="NCBI Taxonomy" id="355587"/>
    <lineage>
        <taxon>Eukaryota</taxon>
        <taxon>Metazoa</taxon>
        <taxon>Ecdysozoa</taxon>
        <taxon>Arthropoda</taxon>
        <taxon>Hexapoda</taxon>
        <taxon>Insecta</taxon>
        <taxon>Pterygota</taxon>
        <taxon>Neoptera</taxon>
        <taxon>Paraneoptera</taxon>
        <taxon>Hemiptera</taxon>
        <taxon>Heteroptera</taxon>
        <taxon>Panheteroptera</taxon>
        <taxon>Cimicomorpha</taxon>
        <taxon>Miridae</taxon>
        <taxon>Dicyphina</taxon>
        <taxon>Nesidiocoris</taxon>
    </lineage>
</organism>
<gene>
    <name evidence="9" type="ORF">NTEN_LOCUS9125</name>
</gene>
<feature type="transmembrane region" description="Helical" evidence="7">
    <location>
        <begin position="99"/>
        <end position="122"/>
    </location>
</feature>
<feature type="non-terminal residue" evidence="9">
    <location>
        <position position="221"/>
    </location>
</feature>
<proteinExistence type="predicted"/>
<dbReference type="GO" id="GO:0016020">
    <property type="term" value="C:membrane"/>
    <property type="evidence" value="ECO:0007669"/>
    <property type="project" value="UniProtKB-SubCell"/>
</dbReference>
<dbReference type="OrthoDB" id="10066656at2759"/>
<evidence type="ECO:0000256" key="5">
    <source>
        <dbReference type="ARBA" id="ARBA00023180"/>
    </source>
</evidence>
<keyword evidence="5" id="KW-0325">Glycoprotein</keyword>
<dbReference type="PANTHER" id="PTHR12680:SF6">
    <property type="entry name" value="PROTEIN PHTF"/>
    <property type="match status" value="1"/>
</dbReference>
<keyword evidence="3 7" id="KW-1133">Transmembrane helix</keyword>
<dbReference type="PANTHER" id="PTHR12680">
    <property type="entry name" value="PUTATIVE HOMEODOMAIN TRANSCRIPTION FACTOR PHTF"/>
    <property type="match status" value="1"/>
</dbReference>
<evidence type="ECO:0000256" key="7">
    <source>
        <dbReference type="SAM" id="Phobius"/>
    </source>
</evidence>
<dbReference type="InterPro" id="IPR021980">
    <property type="entry name" value="PHTF1/2_N"/>
</dbReference>
<evidence type="ECO:0000256" key="6">
    <source>
        <dbReference type="SAM" id="MobiDB-lite"/>
    </source>
</evidence>
<evidence type="ECO:0000256" key="2">
    <source>
        <dbReference type="ARBA" id="ARBA00022692"/>
    </source>
</evidence>
<dbReference type="Proteomes" id="UP000479000">
    <property type="component" value="Unassembled WGS sequence"/>
</dbReference>
<evidence type="ECO:0000259" key="8">
    <source>
        <dbReference type="Pfam" id="PF12129"/>
    </source>
</evidence>
<feature type="domain" description="PHTF1/2 N-terminal" evidence="8">
    <location>
        <begin position="7"/>
        <end position="119"/>
    </location>
</feature>
<evidence type="ECO:0000256" key="3">
    <source>
        <dbReference type="ARBA" id="ARBA00022989"/>
    </source>
</evidence>
<feature type="compositionally biased region" description="Polar residues" evidence="6">
    <location>
        <begin position="166"/>
        <end position="177"/>
    </location>
</feature>
<comment type="subcellular location">
    <subcellularLocation>
        <location evidence="1">Membrane</location>
        <topology evidence="1">Multi-pass membrane protein</topology>
    </subcellularLocation>
</comment>
<dbReference type="InterPro" id="IPR039775">
    <property type="entry name" value="PHTF1/2"/>
</dbReference>
<evidence type="ECO:0000313" key="10">
    <source>
        <dbReference type="Proteomes" id="UP000479000"/>
    </source>
</evidence>
<name>A0A6H5GKM5_9HEMI</name>
<feature type="region of interest" description="Disordered" evidence="6">
    <location>
        <begin position="149"/>
        <end position="177"/>
    </location>
</feature>
<keyword evidence="2 7" id="KW-0812">Transmembrane</keyword>
<sequence length="221" mass="24575">MGFCFPEIVSWYQKKIGTYDKQEWEKTVEQRILSGFTHVPKKTAKLKTDLIDVDLVRGSSFTKAKPKHGIMTVIRLGCMRLLFLPFYRKWWCHQTSAKLFLGLLLLYILQVSNVCIFIYVSYCVAYSGGDQPAQPKLLTRRRGSQQALHLPVNGGSGAAPIRGGESSYNSSDDGETTGSFCPALTEGTTSAAEWIGITTNSDDCSVSSEIDEQPFASEFYS</sequence>
<dbReference type="AlphaFoldDB" id="A0A6H5GKM5"/>
<evidence type="ECO:0000313" key="9">
    <source>
        <dbReference type="EMBL" id="CAB0003609.1"/>
    </source>
</evidence>